<dbReference type="Pfam" id="PF14581">
    <property type="entry name" value="SseB_C"/>
    <property type="match status" value="1"/>
</dbReference>
<gene>
    <name evidence="3" type="ORF">F960_02458</name>
</gene>
<organism evidence="3 4">
    <name type="scientific">Acinetobacter gerneri DSM 14967 = CIP 107464 = MTCC 9824</name>
    <dbReference type="NCBI Taxonomy" id="1120926"/>
    <lineage>
        <taxon>Bacteria</taxon>
        <taxon>Pseudomonadati</taxon>
        <taxon>Pseudomonadota</taxon>
        <taxon>Gammaproteobacteria</taxon>
        <taxon>Moraxellales</taxon>
        <taxon>Moraxellaceae</taxon>
        <taxon>Acinetobacter</taxon>
    </lineage>
</organism>
<dbReference type="GeneID" id="84209780"/>
<feature type="domain" description="SseB protein N-terminal" evidence="1">
    <location>
        <begin position="11"/>
        <end position="131"/>
    </location>
</feature>
<dbReference type="Proteomes" id="UP000013117">
    <property type="component" value="Unassembled WGS sequence"/>
</dbReference>
<evidence type="ECO:0000259" key="2">
    <source>
        <dbReference type="Pfam" id="PF14581"/>
    </source>
</evidence>
<dbReference type="Pfam" id="PF07179">
    <property type="entry name" value="SseB"/>
    <property type="match status" value="1"/>
</dbReference>
<proteinExistence type="predicted"/>
<dbReference type="STRING" id="202952.GCA_000747725_04016"/>
<dbReference type="HOGENOM" id="CLU_093817_1_0_6"/>
<reference evidence="3 4" key="1">
    <citation type="submission" date="2013-02" db="EMBL/GenBank/DDBJ databases">
        <title>The Genome Sequence of Acinetobacter gerneri CIP 107464.</title>
        <authorList>
            <consortium name="The Broad Institute Genome Sequencing Platform"/>
            <consortium name="The Broad Institute Genome Sequencing Center for Infectious Disease"/>
            <person name="Cerqueira G."/>
            <person name="Feldgarden M."/>
            <person name="Courvalin P."/>
            <person name="Perichon B."/>
            <person name="Grillot-Courvalin C."/>
            <person name="Clermont D."/>
            <person name="Rocha E."/>
            <person name="Yoon E.-J."/>
            <person name="Nemec A."/>
            <person name="Walker B."/>
            <person name="Young S.K."/>
            <person name="Zeng Q."/>
            <person name="Gargeya S."/>
            <person name="Fitzgerald M."/>
            <person name="Haas B."/>
            <person name="Abouelleil A."/>
            <person name="Alvarado L."/>
            <person name="Arachchi H.M."/>
            <person name="Berlin A.M."/>
            <person name="Chapman S.B."/>
            <person name="Dewar J."/>
            <person name="Goldberg J."/>
            <person name="Griggs A."/>
            <person name="Gujja S."/>
            <person name="Hansen M."/>
            <person name="Howarth C."/>
            <person name="Imamovic A."/>
            <person name="Larimer J."/>
            <person name="McCowan C."/>
            <person name="Murphy C."/>
            <person name="Neiman D."/>
            <person name="Pearson M."/>
            <person name="Priest M."/>
            <person name="Roberts A."/>
            <person name="Saif S."/>
            <person name="Shea T."/>
            <person name="Sisk P."/>
            <person name="Sykes S."/>
            <person name="Wortman J."/>
            <person name="Nusbaum C."/>
            <person name="Birren B."/>
        </authorList>
    </citation>
    <scope>NUCLEOTIDE SEQUENCE [LARGE SCALE GENOMIC DNA]</scope>
    <source>
        <strain evidence="3 4">CIP 107464</strain>
    </source>
</reference>
<dbReference type="OrthoDB" id="5622177at2"/>
<keyword evidence="4" id="KW-1185">Reference proteome</keyword>
<dbReference type="InterPro" id="IPR027945">
    <property type="entry name" value="SseB_C"/>
</dbReference>
<name>N8ZPI7_9GAMM</name>
<dbReference type="AlphaFoldDB" id="N8ZPI7"/>
<feature type="domain" description="SseB protein C-terminal" evidence="2">
    <location>
        <begin position="149"/>
        <end position="260"/>
    </location>
</feature>
<evidence type="ECO:0000313" key="3">
    <source>
        <dbReference type="EMBL" id="ENV33425.1"/>
    </source>
</evidence>
<dbReference type="InterPro" id="IPR009839">
    <property type="entry name" value="SseB_N"/>
</dbReference>
<dbReference type="PATRIC" id="fig|1120926.3.peg.2373"/>
<accession>N8ZPI7</accession>
<comment type="caution">
    <text evidence="3">The sequence shown here is derived from an EMBL/GenBank/DDBJ whole genome shotgun (WGS) entry which is preliminary data.</text>
</comment>
<sequence>MFDIQKEQALEALFTQAAKEPAYRPEFLKQLLDADIYVVGHSNKDADTPKQIQEMTLTEGSQVQIKSWNKADGSSILPFFTSLKMLQQAIETPDSYLNLNTRAFFELTLGSNLVLNPNGPYSKEFLVPEIEGLLKGDLGMSPKPYEYQESTEVLLSQPSDYPEEMLEQLSKFFKLKSAVQSAYLAQMHDVKRDPEPTLLLGILSKKNVTEEERKQLSREIGQVAYDSLVTKRDVDVYFIDEQDTDGLSRYLLDETTAFYTAKDDPKKGFFARLFS</sequence>
<protein>
    <recommendedName>
        <fullName evidence="5">SseB protein N-terminal domain-containing protein</fullName>
    </recommendedName>
</protein>
<dbReference type="RefSeq" id="WP_004863980.1">
    <property type="nucleotide sequence ID" value="NZ_ASYY01000001.1"/>
</dbReference>
<evidence type="ECO:0000259" key="1">
    <source>
        <dbReference type="Pfam" id="PF07179"/>
    </source>
</evidence>
<evidence type="ECO:0000313" key="4">
    <source>
        <dbReference type="Proteomes" id="UP000013117"/>
    </source>
</evidence>
<dbReference type="EMBL" id="APPN01000069">
    <property type="protein sequence ID" value="ENV33425.1"/>
    <property type="molecule type" value="Genomic_DNA"/>
</dbReference>
<evidence type="ECO:0008006" key="5">
    <source>
        <dbReference type="Google" id="ProtNLM"/>
    </source>
</evidence>
<dbReference type="eggNOG" id="ENOG502Z89T">
    <property type="taxonomic scope" value="Bacteria"/>
</dbReference>